<feature type="chain" id="PRO_5012370756" evidence="1">
    <location>
        <begin position="23"/>
        <end position="94"/>
    </location>
</feature>
<protein>
    <submittedName>
        <fullName evidence="2">Uncharacterized protein</fullName>
    </submittedName>
</protein>
<evidence type="ECO:0000313" key="3">
    <source>
        <dbReference type="Proteomes" id="UP000192578"/>
    </source>
</evidence>
<keyword evidence="1" id="KW-0732">Signal</keyword>
<dbReference type="AlphaFoldDB" id="A0A1W0X9B9"/>
<name>A0A1W0X9B9_HYPEX</name>
<feature type="signal peptide" evidence="1">
    <location>
        <begin position="1"/>
        <end position="22"/>
    </location>
</feature>
<sequence length="94" mass="10060">MSFNRATLLGCFVVLTILSSHSVKVVEGTLGVSRHCTWHGTAPFCWPSCPMGKTSRMESKCGKNKLLCCISGNKKLCCPIGLDISPEMAAAIAQ</sequence>
<comment type="caution">
    <text evidence="2">The sequence shown here is derived from an EMBL/GenBank/DDBJ whole genome shotgun (WGS) entry which is preliminary data.</text>
</comment>
<dbReference type="EMBL" id="MTYJ01000008">
    <property type="protein sequence ID" value="OQV24126.1"/>
    <property type="molecule type" value="Genomic_DNA"/>
</dbReference>
<organism evidence="2 3">
    <name type="scientific">Hypsibius exemplaris</name>
    <name type="common">Freshwater tardigrade</name>
    <dbReference type="NCBI Taxonomy" id="2072580"/>
    <lineage>
        <taxon>Eukaryota</taxon>
        <taxon>Metazoa</taxon>
        <taxon>Ecdysozoa</taxon>
        <taxon>Tardigrada</taxon>
        <taxon>Eutardigrada</taxon>
        <taxon>Parachela</taxon>
        <taxon>Hypsibioidea</taxon>
        <taxon>Hypsibiidae</taxon>
        <taxon>Hypsibius</taxon>
    </lineage>
</organism>
<reference evidence="3" key="1">
    <citation type="submission" date="2017-01" db="EMBL/GenBank/DDBJ databases">
        <title>Comparative genomics of anhydrobiosis in the tardigrade Hypsibius dujardini.</title>
        <authorList>
            <person name="Yoshida Y."/>
            <person name="Koutsovoulos G."/>
            <person name="Laetsch D."/>
            <person name="Stevens L."/>
            <person name="Kumar S."/>
            <person name="Horikawa D."/>
            <person name="Ishino K."/>
            <person name="Komine S."/>
            <person name="Tomita M."/>
            <person name="Blaxter M."/>
            <person name="Arakawa K."/>
        </authorList>
    </citation>
    <scope>NUCLEOTIDE SEQUENCE [LARGE SCALE GENOMIC DNA]</scope>
    <source>
        <strain evidence="3">Z151</strain>
    </source>
</reference>
<proteinExistence type="predicted"/>
<gene>
    <name evidence="2" type="ORF">BV898_02078</name>
</gene>
<evidence type="ECO:0000256" key="1">
    <source>
        <dbReference type="SAM" id="SignalP"/>
    </source>
</evidence>
<keyword evidence="3" id="KW-1185">Reference proteome</keyword>
<dbReference type="OrthoDB" id="6378219at2759"/>
<accession>A0A1W0X9B9</accession>
<evidence type="ECO:0000313" key="2">
    <source>
        <dbReference type="EMBL" id="OQV24126.1"/>
    </source>
</evidence>
<dbReference type="Proteomes" id="UP000192578">
    <property type="component" value="Unassembled WGS sequence"/>
</dbReference>